<accession>A0A2K1XS91</accession>
<dbReference type="Pfam" id="PF02882">
    <property type="entry name" value="THF_DHG_CYH_C"/>
    <property type="match status" value="1"/>
</dbReference>
<evidence type="ECO:0000256" key="4">
    <source>
        <dbReference type="ARBA" id="ARBA00022801"/>
    </source>
</evidence>
<protein>
    <recommendedName>
        <fullName evidence="16">Tetrahydrofolate dehydrogenase/cyclohydrolase NAD(P)-binding domain-containing protein</fullName>
    </recommendedName>
</protein>
<dbReference type="GO" id="GO:0004477">
    <property type="term" value="F:methenyltetrahydrofolate cyclohydrolase activity"/>
    <property type="evidence" value="ECO:0000318"/>
    <property type="project" value="GO_Central"/>
</dbReference>
<organism evidence="14 15">
    <name type="scientific">Populus trichocarpa</name>
    <name type="common">Western balsam poplar</name>
    <name type="synonym">Populus balsamifera subsp. trichocarpa</name>
    <dbReference type="NCBI Taxonomy" id="3694"/>
    <lineage>
        <taxon>Eukaryota</taxon>
        <taxon>Viridiplantae</taxon>
        <taxon>Streptophyta</taxon>
        <taxon>Embryophyta</taxon>
        <taxon>Tracheophyta</taxon>
        <taxon>Spermatophyta</taxon>
        <taxon>Magnoliopsida</taxon>
        <taxon>eudicotyledons</taxon>
        <taxon>Gunneridae</taxon>
        <taxon>Pentapetalae</taxon>
        <taxon>rosids</taxon>
        <taxon>fabids</taxon>
        <taxon>Malpighiales</taxon>
        <taxon>Salicaceae</taxon>
        <taxon>Saliceae</taxon>
        <taxon>Populus</taxon>
    </lineage>
</organism>
<dbReference type="InterPro" id="IPR020631">
    <property type="entry name" value="THF_DH/CycHdrlase_NAD-bd_dom"/>
</dbReference>
<comment type="similarity">
    <text evidence="11">Belongs to the tetrahydrofolate dehydrogenase/cyclohydrolase family.</text>
</comment>
<feature type="domain" description="Tetrahydrofolate dehydrogenase/cyclohydrolase catalytic" evidence="12">
    <location>
        <begin position="2"/>
        <end position="72"/>
    </location>
</feature>
<evidence type="ECO:0000313" key="14">
    <source>
        <dbReference type="EMBL" id="PNT03642.1"/>
    </source>
</evidence>
<keyword evidence="15" id="KW-1185">Reference proteome</keyword>
<evidence type="ECO:0000256" key="8">
    <source>
        <dbReference type="ARBA" id="ARBA00023268"/>
    </source>
</evidence>
<dbReference type="PANTHER" id="PTHR48099:SF5">
    <property type="entry name" value="C-1-TETRAHYDROFOLATE SYNTHASE, CYTOPLASMIC"/>
    <property type="match status" value="1"/>
</dbReference>
<sequence length="226" mass="24606">MVAKQIRDGITAQVLKMKEAISVVPGLAGILVGDWKDSSTYVRNKNKACAFVGINSFEVRLPEDSTEQELIKMWMVSFHIGRLAMRGRDPLFVPCTPKGRVEFLHRYGVEIEGKRAFVIGRSNIVGTPAALLLQREDATVSTVYSRTKNPGEIIIIKQADIIISAVGQPNMARGSWLKPGAAVIDVGINAVEEACKAASAVGPMTTAMLLSNTLRLSSQQRGHNFQ</sequence>
<evidence type="ECO:0000256" key="7">
    <source>
        <dbReference type="ARBA" id="ARBA00023238"/>
    </source>
</evidence>
<dbReference type="Gene3D" id="3.40.50.720">
    <property type="entry name" value="NAD(P)-binding Rossmann-like Domain"/>
    <property type="match status" value="1"/>
</dbReference>
<dbReference type="GO" id="GO:0035999">
    <property type="term" value="P:tetrahydrofolate interconversion"/>
    <property type="evidence" value="ECO:0000318"/>
    <property type="project" value="GO_Central"/>
</dbReference>
<proteinExistence type="inferred from homology"/>
<dbReference type="Proteomes" id="UP000006729">
    <property type="component" value="Chromosome 14"/>
</dbReference>
<evidence type="ECO:0000256" key="1">
    <source>
        <dbReference type="ARBA" id="ARBA00004777"/>
    </source>
</evidence>
<dbReference type="AlphaFoldDB" id="A0A2K1XS91"/>
<keyword evidence="4" id="KW-0378">Hydrolase</keyword>
<dbReference type="InterPro" id="IPR046346">
    <property type="entry name" value="Aminoacid_DH-like_N_sf"/>
</dbReference>
<keyword evidence="3" id="KW-0554">One-carbon metabolism</keyword>
<evidence type="ECO:0000259" key="13">
    <source>
        <dbReference type="Pfam" id="PF02882"/>
    </source>
</evidence>
<dbReference type="GO" id="GO:0009853">
    <property type="term" value="P:photorespiration"/>
    <property type="evidence" value="ECO:0007669"/>
    <property type="project" value="UniProtKB-KW"/>
</dbReference>
<dbReference type="SUPFAM" id="SSF53223">
    <property type="entry name" value="Aminoacid dehydrogenase-like, N-terminal domain"/>
    <property type="match status" value="1"/>
</dbReference>
<reference evidence="14 15" key="1">
    <citation type="journal article" date="2006" name="Science">
        <title>The genome of black cottonwood, Populus trichocarpa (Torr. &amp; Gray).</title>
        <authorList>
            <person name="Tuskan G.A."/>
            <person name="Difazio S."/>
            <person name="Jansson S."/>
            <person name="Bohlmann J."/>
            <person name="Grigoriev I."/>
            <person name="Hellsten U."/>
            <person name="Putnam N."/>
            <person name="Ralph S."/>
            <person name="Rombauts S."/>
            <person name="Salamov A."/>
            <person name="Schein J."/>
            <person name="Sterck L."/>
            <person name="Aerts A."/>
            <person name="Bhalerao R.R."/>
            <person name="Bhalerao R.P."/>
            <person name="Blaudez D."/>
            <person name="Boerjan W."/>
            <person name="Brun A."/>
            <person name="Brunner A."/>
            <person name="Busov V."/>
            <person name="Campbell M."/>
            <person name="Carlson J."/>
            <person name="Chalot M."/>
            <person name="Chapman J."/>
            <person name="Chen G.L."/>
            <person name="Cooper D."/>
            <person name="Coutinho P.M."/>
            <person name="Couturier J."/>
            <person name="Covert S."/>
            <person name="Cronk Q."/>
            <person name="Cunningham R."/>
            <person name="Davis J."/>
            <person name="Degroeve S."/>
            <person name="Dejardin A."/>
            <person name="Depamphilis C."/>
            <person name="Detter J."/>
            <person name="Dirks B."/>
            <person name="Dubchak I."/>
            <person name="Duplessis S."/>
            <person name="Ehlting J."/>
            <person name="Ellis B."/>
            <person name="Gendler K."/>
            <person name="Goodstein D."/>
            <person name="Gribskov M."/>
            <person name="Grimwood J."/>
            <person name="Groover A."/>
            <person name="Gunter L."/>
            <person name="Hamberger B."/>
            <person name="Heinze B."/>
            <person name="Helariutta Y."/>
            <person name="Henrissat B."/>
            <person name="Holligan D."/>
            <person name="Holt R."/>
            <person name="Huang W."/>
            <person name="Islam-Faridi N."/>
            <person name="Jones S."/>
            <person name="Jones-Rhoades M."/>
            <person name="Jorgensen R."/>
            <person name="Joshi C."/>
            <person name="Kangasjarvi J."/>
            <person name="Karlsson J."/>
            <person name="Kelleher C."/>
            <person name="Kirkpatrick R."/>
            <person name="Kirst M."/>
            <person name="Kohler A."/>
            <person name="Kalluri U."/>
            <person name="Larimer F."/>
            <person name="Leebens-Mack J."/>
            <person name="Leple J.C."/>
            <person name="Locascio P."/>
            <person name="Lou Y."/>
            <person name="Lucas S."/>
            <person name="Martin F."/>
            <person name="Montanini B."/>
            <person name="Napoli C."/>
            <person name="Nelson D.R."/>
            <person name="Nelson C."/>
            <person name="Nieminen K."/>
            <person name="Nilsson O."/>
            <person name="Pereda V."/>
            <person name="Peter G."/>
            <person name="Philippe R."/>
            <person name="Pilate G."/>
            <person name="Poliakov A."/>
            <person name="Razumovskaya J."/>
            <person name="Richardson P."/>
            <person name="Rinaldi C."/>
            <person name="Ritland K."/>
            <person name="Rouze P."/>
            <person name="Ryaboy D."/>
            <person name="Schmutz J."/>
            <person name="Schrader J."/>
            <person name="Segerman B."/>
            <person name="Shin H."/>
            <person name="Siddiqui A."/>
            <person name="Sterky F."/>
            <person name="Terry A."/>
            <person name="Tsai C.J."/>
            <person name="Uberbacher E."/>
            <person name="Unneberg P."/>
            <person name="Vahala J."/>
            <person name="Wall K."/>
            <person name="Wessler S."/>
            <person name="Yang G."/>
            <person name="Yin T."/>
            <person name="Douglas C."/>
            <person name="Marra M."/>
            <person name="Sandberg G."/>
            <person name="Van de Peer Y."/>
            <person name="Rokhsar D."/>
        </authorList>
    </citation>
    <scope>NUCLEOTIDE SEQUENCE [LARGE SCALE GENOMIC DNA]</scope>
    <source>
        <strain evidence="15">cv. Nisqually</strain>
    </source>
</reference>
<evidence type="ECO:0000256" key="2">
    <source>
        <dbReference type="ARBA" id="ARBA00011738"/>
    </source>
</evidence>
<dbReference type="EMBL" id="CM009303">
    <property type="protein sequence ID" value="PNT03642.1"/>
    <property type="molecule type" value="Genomic_DNA"/>
</dbReference>
<evidence type="ECO:0000259" key="12">
    <source>
        <dbReference type="Pfam" id="PF00763"/>
    </source>
</evidence>
<keyword evidence="8" id="KW-0511">Multifunctional enzyme</keyword>
<dbReference type="Gene3D" id="3.40.50.10860">
    <property type="entry name" value="Leucine Dehydrogenase, chain A, domain 1"/>
    <property type="match status" value="1"/>
</dbReference>
<feature type="domain" description="Tetrahydrofolate dehydrogenase/cyclohydrolase NAD(P)-binding" evidence="13">
    <location>
        <begin position="94"/>
        <end position="220"/>
    </location>
</feature>
<evidence type="ECO:0000256" key="3">
    <source>
        <dbReference type="ARBA" id="ARBA00022563"/>
    </source>
</evidence>
<comment type="function">
    <text evidence="10">Catalyzes the oxidation of 5,10-methylenetetrahydrofolate to 5,10-methenyltetrahydrofolate and then the hydrolysis of 5,10-methenyltetrahydrofolate to 10-formyltetrahydrofolate.</text>
</comment>
<evidence type="ECO:0000256" key="9">
    <source>
        <dbReference type="ARBA" id="ARBA00052194"/>
    </source>
</evidence>
<name>A0A2K1XS91_POPTR</name>
<comment type="subunit">
    <text evidence="2">Homodimer.</text>
</comment>
<keyword evidence="6" id="KW-0560">Oxidoreductase</keyword>
<dbReference type="InterPro" id="IPR036291">
    <property type="entry name" value="NAD(P)-bd_dom_sf"/>
</dbReference>
<dbReference type="InterPro" id="IPR020630">
    <property type="entry name" value="THF_DH/CycHdrlase_cat_dom"/>
</dbReference>
<dbReference type="GO" id="GO:0005829">
    <property type="term" value="C:cytosol"/>
    <property type="evidence" value="ECO:0000318"/>
    <property type="project" value="GO_Central"/>
</dbReference>
<evidence type="ECO:0008006" key="16">
    <source>
        <dbReference type="Google" id="ProtNLM"/>
    </source>
</evidence>
<dbReference type="GO" id="GO:0004488">
    <property type="term" value="F:methylenetetrahydrofolate dehydrogenase (NADP+) activity"/>
    <property type="evidence" value="ECO:0000318"/>
    <property type="project" value="GO_Central"/>
</dbReference>
<dbReference type="InParanoid" id="A0A2K1XS91"/>
<dbReference type="STRING" id="3694.A0A2K1XS91"/>
<comment type="pathway">
    <text evidence="1">One-carbon metabolism; tetrahydrofolate interconversion.</text>
</comment>
<keyword evidence="5" id="KW-0521">NADP</keyword>
<gene>
    <name evidence="14" type="ORF">POPTR_014G080700</name>
</gene>
<comment type="catalytic activity">
    <reaction evidence="9">
        <text>(6R)-5,10-methylene-5,6,7,8-tetrahydrofolate + NADP(+) = (6R)-5,10-methenyltetrahydrofolate + NADPH</text>
        <dbReference type="Rhea" id="RHEA:22812"/>
        <dbReference type="ChEBI" id="CHEBI:15636"/>
        <dbReference type="ChEBI" id="CHEBI:57455"/>
        <dbReference type="ChEBI" id="CHEBI:57783"/>
        <dbReference type="ChEBI" id="CHEBI:58349"/>
        <dbReference type="EC" id="1.5.1.5"/>
    </reaction>
</comment>
<evidence type="ECO:0000256" key="5">
    <source>
        <dbReference type="ARBA" id="ARBA00022857"/>
    </source>
</evidence>
<evidence type="ECO:0000256" key="6">
    <source>
        <dbReference type="ARBA" id="ARBA00023002"/>
    </source>
</evidence>
<dbReference type="SUPFAM" id="SSF51735">
    <property type="entry name" value="NAD(P)-binding Rossmann-fold domains"/>
    <property type="match status" value="1"/>
</dbReference>
<keyword evidence="7" id="KW-0601">Photorespiration</keyword>
<dbReference type="Pfam" id="PF00763">
    <property type="entry name" value="THF_DHG_CYH"/>
    <property type="match status" value="1"/>
</dbReference>
<evidence type="ECO:0000313" key="15">
    <source>
        <dbReference type="Proteomes" id="UP000006729"/>
    </source>
</evidence>
<dbReference type="PANTHER" id="PTHR48099">
    <property type="entry name" value="C-1-TETRAHYDROFOLATE SYNTHASE, CYTOPLASMIC-RELATED"/>
    <property type="match status" value="1"/>
</dbReference>
<dbReference type="FunFam" id="3.40.50.720:FF:000006">
    <property type="entry name" value="Bifunctional protein FolD"/>
    <property type="match status" value="1"/>
</dbReference>
<evidence type="ECO:0000256" key="11">
    <source>
        <dbReference type="ARBA" id="ARBA00061364"/>
    </source>
</evidence>
<evidence type="ECO:0000256" key="10">
    <source>
        <dbReference type="ARBA" id="ARBA00058319"/>
    </source>
</evidence>